<evidence type="ECO:0000313" key="2">
    <source>
        <dbReference type="EMBL" id="KDP32717.1"/>
    </source>
</evidence>
<accession>A0A067K9G5</accession>
<feature type="region of interest" description="Disordered" evidence="1">
    <location>
        <begin position="33"/>
        <end position="52"/>
    </location>
</feature>
<reference evidence="2 3" key="1">
    <citation type="journal article" date="2014" name="PLoS ONE">
        <title>Global Analysis of Gene Expression Profiles in Physic Nut (Jatropha curcas L.) Seedlings Exposed to Salt Stress.</title>
        <authorList>
            <person name="Zhang L."/>
            <person name="Zhang C."/>
            <person name="Wu P."/>
            <person name="Chen Y."/>
            <person name="Li M."/>
            <person name="Jiang H."/>
            <person name="Wu G."/>
        </authorList>
    </citation>
    <scope>NUCLEOTIDE SEQUENCE [LARGE SCALE GENOMIC DNA]</scope>
    <source>
        <strain evidence="3">cv. GZQX0401</strain>
        <tissue evidence="2">Young leaves</tissue>
    </source>
</reference>
<dbReference type="AlphaFoldDB" id="A0A067K9G5"/>
<dbReference type="OrthoDB" id="1600153at2759"/>
<evidence type="ECO:0000256" key="1">
    <source>
        <dbReference type="SAM" id="MobiDB-lite"/>
    </source>
</evidence>
<proteinExistence type="predicted"/>
<organism evidence="2 3">
    <name type="scientific">Jatropha curcas</name>
    <name type="common">Barbados nut</name>
    <dbReference type="NCBI Taxonomy" id="180498"/>
    <lineage>
        <taxon>Eukaryota</taxon>
        <taxon>Viridiplantae</taxon>
        <taxon>Streptophyta</taxon>
        <taxon>Embryophyta</taxon>
        <taxon>Tracheophyta</taxon>
        <taxon>Spermatophyta</taxon>
        <taxon>Magnoliopsida</taxon>
        <taxon>eudicotyledons</taxon>
        <taxon>Gunneridae</taxon>
        <taxon>Pentapetalae</taxon>
        <taxon>rosids</taxon>
        <taxon>fabids</taxon>
        <taxon>Malpighiales</taxon>
        <taxon>Euphorbiaceae</taxon>
        <taxon>Crotonoideae</taxon>
        <taxon>Jatropheae</taxon>
        <taxon>Jatropha</taxon>
    </lineage>
</organism>
<keyword evidence="3" id="KW-1185">Reference proteome</keyword>
<feature type="compositionally biased region" description="Basic and acidic residues" evidence="1">
    <location>
        <begin position="43"/>
        <end position="52"/>
    </location>
</feature>
<dbReference type="Proteomes" id="UP000027138">
    <property type="component" value="Unassembled WGS sequence"/>
</dbReference>
<protein>
    <submittedName>
        <fullName evidence="2">Uncharacterized protein</fullName>
    </submittedName>
</protein>
<evidence type="ECO:0000313" key="3">
    <source>
        <dbReference type="Proteomes" id="UP000027138"/>
    </source>
</evidence>
<gene>
    <name evidence="2" type="ORF">JCGZ_12009</name>
</gene>
<name>A0A067K9G5_JATCU</name>
<dbReference type="EMBL" id="KK914570">
    <property type="protein sequence ID" value="KDP32717.1"/>
    <property type="molecule type" value="Genomic_DNA"/>
</dbReference>
<sequence length="52" mass="5694">MEEERAKVEGLEVAVKESKGCFSSMIKKIHPAQSVSAQGQAGKEVERLDYKG</sequence>